<proteinExistence type="predicted"/>
<gene>
    <name evidence="2" type="ORF">GTA08_BOTSDO08630</name>
</gene>
<name>A0A8H4ILG2_9PEZI</name>
<dbReference type="AlphaFoldDB" id="A0A8H4ILG2"/>
<comment type="caution">
    <text evidence="2">The sequence shown here is derived from an EMBL/GenBank/DDBJ whole genome shotgun (WGS) entry which is preliminary data.</text>
</comment>
<evidence type="ECO:0000313" key="2">
    <source>
        <dbReference type="EMBL" id="KAF4303381.1"/>
    </source>
</evidence>
<evidence type="ECO:0000313" key="3">
    <source>
        <dbReference type="Proteomes" id="UP000572817"/>
    </source>
</evidence>
<accession>A0A8H4ILG2</accession>
<dbReference type="Proteomes" id="UP000572817">
    <property type="component" value="Unassembled WGS sequence"/>
</dbReference>
<organism evidence="2 3">
    <name type="scientific">Botryosphaeria dothidea</name>
    <dbReference type="NCBI Taxonomy" id="55169"/>
    <lineage>
        <taxon>Eukaryota</taxon>
        <taxon>Fungi</taxon>
        <taxon>Dikarya</taxon>
        <taxon>Ascomycota</taxon>
        <taxon>Pezizomycotina</taxon>
        <taxon>Dothideomycetes</taxon>
        <taxon>Dothideomycetes incertae sedis</taxon>
        <taxon>Botryosphaeriales</taxon>
        <taxon>Botryosphaeriaceae</taxon>
        <taxon>Botryosphaeria</taxon>
    </lineage>
</organism>
<sequence length="301" mass="32212">MFPLTVVAALVPFFGFSQAVPYPPEVAVEAGPVDHVGYKVASWNGSIPVSEARLPPHLLTRATGGVVTGGAAVTSINNQDGIGSGSDTYKLYKGDGSLEAGWPTKEQWVSFENMFNNNKQILSNSCVWNNWGANNSGDEIGAIYDAIQAVAQETKVDHRFILAIIIQESKGCVRVPTTGNIDPNIWNPGLMQDHSGDAQCNDNKGNVKTPCPKDTITQMVREGTAGTTRGDGLAHVINQATNTYKVTRSRAFYLAARYYNSGSIGPSGNLEDGCCTHCYASDVANRLTGWVLADSKCTFDG</sequence>
<keyword evidence="1" id="KW-0732">Signal</keyword>
<reference evidence="2" key="1">
    <citation type="submission" date="2020-04" db="EMBL/GenBank/DDBJ databases">
        <title>Genome Assembly and Annotation of Botryosphaeria dothidea sdau 11-99, a Latent Pathogen of Apple Fruit Ring Rot in China.</title>
        <authorList>
            <person name="Yu C."/>
            <person name="Diao Y."/>
            <person name="Lu Q."/>
            <person name="Zhao J."/>
            <person name="Cui S."/>
            <person name="Peng C."/>
            <person name="He B."/>
            <person name="Liu H."/>
        </authorList>
    </citation>
    <scope>NUCLEOTIDE SEQUENCE [LARGE SCALE GENOMIC DNA]</scope>
    <source>
        <strain evidence="2">Sdau11-99</strain>
    </source>
</reference>
<dbReference type="OrthoDB" id="1193027at2759"/>
<keyword evidence="3" id="KW-1185">Reference proteome</keyword>
<feature type="chain" id="PRO_5034346592" description="Glycoside hydrolase protein" evidence="1">
    <location>
        <begin position="20"/>
        <end position="301"/>
    </location>
</feature>
<evidence type="ECO:0000256" key="1">
    <source>
        <dbReference type="SAM" id="SignalP"/>
    </source>
</evidence>
<feature type="signal peptide" evidence="1">
    <location>
        <begin position="1"/>
        <end position="19"/>
    </location>
</feature>
<dbReference type="Gene3D" id="1.10.530.10">
    <property type="match status" value="1"/>
</dbReference>
<protein>
    <recommendedName>
        <fullName evidence="4">Glycoside hydrolase protein</fullName>
    </recommendedName>
</protein>
<evidence type="ECO:0008006" key="4">
    <source>
        <dbReference type="Google" id="ProtNLM"/>
    </source>
</evidence>
<dbReference type="EMBL" id="WWBZ02000062">
    <property type="protein sequence ID" value="KAF4303381.1"/>
    <property type="molecule type" value="Genomic_DNA"/>
</dbReference>